<reference evidence="2 3" key="1">
    <citation type="submission" date="2023-10" db="EMBL/GenBank/DDBJ databases">
        <authorList>
            <person name="Maclean D."/>
            <person name="Macfadyen A."/>
        </authorList>
    </citation>
    <scope>NUCLEOTIDE SEQUENCE [LARGE SCALE GENOMIC DNA]</scope>
</reference>
<name>A0AAV1I9G5_9CHLO</name>
<protein>
    <submittedName>
        <fullName evidence="2">Uncharacterized protein</fullName>
    </submittedName>
</protein>
<feature type="region of interest" description="Disordered" evidence="1">
    <location>
        <begin position="285"/>
        <end position="381"/>
    </location>
</feature>
<dbReference type="AlphaFoldDB" id="A0AAV1I9G5"/>
<evidence type="ECO:0000256" key="1">
    <source>
        <dbReference type="SAM" id="MobiDB-lite"/>
    </source>
</evidence>
<dbReference type="Proteomes" id="UP001314263">
    <property type="component" value="Unassembled WGS sequence"/>
</dbReference>
<sequence length="414" mass="42399">MISSSDDAVVLAGQEGVVQPELGSDGSPDPSVTLLYKWNSTCYANIQIDVNGSVAIFMAPISVGNSTDRCPADESTSCEMDIGLLDPTMNYGIYGAMDAFQMRPVYFNFTAIFQGCAVPETLAISSPATAPVAYPWGRYSADFILGSQPYIAAAVIGATAVSYNITLYAAVPRPDSVSRVPIKAMVMTGSNFTDFQTDSVGGPLNAVSYSVAGSSCPGSRSNECAASLALEASDDMYMVIAFFDEVGFAKQHRNYRMRPQTLGVVLVSYCSAGDGGICTTEALQGVPLDSPRRPGYNDSNADAAAPAAAAAAPAPAGPQPPPVTGMGRASGFTRPAVSTGGPPSWGNATGSAPPPWPAVNATMTPKAPYNSTGRSPTTTGDAAQQQLLSGILGVLGLNGTAAPNSTSPAGSPSV</sequence>
<evidence type="ECO:0000313" key="2">
    <source>
        <dbReference type="EMBL" id="CAK0784006.1"/>
    </source>
</evidence>
<gene>
    <name evidence="2" type="ORF">CVIRNUC_007209</name>
</gene>
<keyword evidence="3" id="KW-1185">Reference proteome</keyword>
<organism evidence="2 3">
    <name type="scientific">Coccomyxa viridis</name>
    <dbReference type="NCBI Taxonomy" id="1274662"/>
    <lineage>
        <taxon>Eukaryota</taxon>
        <taxon>Viridiplantae</taxon>
        <taxon>Chlorophyta</taxon>
        <taxon>core chlorophytes</taxon>
        <taxon>Trebouxiophyceae</taxon>
        <taxon>Trebouxiophyceae incertae sedis</taxon>
        <taxon>Coccomyxaceae</taxon>
        <taxon>Coccomyxa</taxon>
    </lineage>
</organism>
<feature type="compositionally biased region" description="Polar residues" evidence="1">
    <location>
        <begin position="369"/>
        <end position="381"/>
    </location>
</feature>
<accession>A0AAV1I9G5</accession>
<feature type="compositionally biased region" description="Low complexity" evidence="1">
    <location>
        <begin position="301"/>
        <end position="314"/>
    </location>
</feature>
<proteinExistence type="predicted"/>
<dbReference type="EMBL" id="CAUYUE010000009">
    <property type="protein sequence ID" value="CAK0784006.1"/>
    <property type="molecule type" value="Genomic_DNA"/>
</dbReference>
<comment type="caution">
    <text evidence="2">The sequence shown here is derived from an EMBL/GenBank/DDBJ whole genome shotgun (WGS) entry which is preliminary data.</text>
</comment>
<evidence type="ECO:0000313" key="3">
    <source>
        <dbReference type="Proteomes" id="UP001314263"/>
    </source>
</evidence>